<keyword evidence="3" id="KW-1185">Reference proteome</keyword>
<evidence type="ECO:0000313" key="3">
    <source>
        <dbReference type="Proteomes" id="UP000199371"/>
    </source>
</evidence>
<dbReference type="RefSeq" id="WP_092794976.1">
    <property type="nucleotide sequence ID" value="NZ_FNXF01000012.1"/>
</dbReference>
<organism evidence="2 3">
    <name type="scientific">Rheinheimera pacifica</name>
    <dbReference type="NCBI Taxonomy" id="173990"/>
    <lineage>
        <taxon>Bacteria</taxon>
        <taxon>Pseudomonadati</taxon>
        <taxon>Pseudomonadota</taxon>
        <taxon>Gammaproteobacteria</taxon>
        <taxon>Chromatiales</taxon>
        <taxon>Chromatiaceae</taxon>
        <taxon>Rheinheimera</taxon>
    </lineage>
</organism>
<evidence type="ECO:0000256" key="1">
    <source>
        <dbReference type="SAM" id="Phobius"/>
    </source>
</evidence>
<keyword evidence="1" id="KW-0472">Membrane</keyword>
<feature type="transmembrane region" description="Helical" evidence="1">
    <location>
        <begin position="6"/>
        <end position="23"/>
    </location>
</feature>
<dbReference type="OrthoDB" id="5771239at2"/>
<name>A0A1H6MYS9_9GAMM</name>
<dbReference type="STRING" id="173990.SAMN05660691_02952"/>
<reference evidence="3" key="1">
    <citation type="submission" date="2016-10" db="EMBL/GenBank/DDBJ databases">
        <authorList>
            <person name="Varghese N."/>
            <person name="Submissions S."/>
        </authorList>
    </citation>
    <scope>NUCLEOTIDE SEQUENCE [LARGE SCALE GENOMIC DNA]</scope>
    <source>
        <strain evidence="3">DSM 17616</strain>
    </source>
</reference>
<evidence type="ECO:0000313" key="2">
    <source>
        <dbReference type="EMBL" id="SEI03274.1"/>
    </source>
</evidence>
<dbReference type="AlphaFoldDB" id="A0A1H6MYS9"/>
<gene>
    <name evidence="2" type="ORF">SAMN05660691_02952</name>
</gene>
<dbReference type="EMBL" id="FNXF01000012">
    <property type="protein sequence ID" value="SEI03274.1"/>
    <property type="molecule type" value="Genomic_DNA"/>
</dbReference>
<keyword evidence="1" id="KW-0812">Transmembrane</keyword>
<accession>A0A1H6MYS9</accession>
<keyword evidence="1" id="KW-1133">Transmembrane helix</keyword>
<protein>
    <submittedName>
        <fullName evidence="2">Uncharacterized protein</fullName>
    </submittedName>
</protein>
<sequence length="96" mass="11173">MTVFYAFIIIGINLLALLAYRKLGLLRSISQIQAEVELEMHSRAHKLLVQRDQLEVGLVKEAVDEADEKWKGDLAEYMEEFEQEALLRSKKRLNRV</sequence>
<proteinExistence type="predicted"/>
<dbReference type="Proteomes" id="UP000199371">
    <property type="component" value="Unassembled WGS sequence"/>
</dbReference>